<protein>
    <submittedName>
        <fullName evidence="1">Uncharacterized protein</fullName>
    </submittedName>
</protein>
<sequence length="70" mass="8129">MKKNATIYKQNFYKIAIFSVGDDFWIDLSKRCVMSGCWFIGNSSANHLDKFNKILMNFMKSKLIQVKISA</sequence>
<organism evidence="1 2">
    <name type="scientific">Moraxella caviae</name>
    <dbReference type="NCBI Taxonomy" id="34060"/>
    <lineage>
        <taxon>Bacteria</taxon>
        <taxon>Pseudomonadati</taxon>
        <taxon>Pseudomonadota</taxon>
        <taxon>Gammaproteobacteria</taxon>
        <taxon>Moraxellales</taxon>
        <taxon>Moraxellaceae</taxon>
        <taxon>Moraxella</taxon>
    </lineage>
</organism>
<comment type="caution">
    <text evidence="1">The sequence shown here is derived from an EMBL/GenBank/DDBJ whole genome shotgun (WGS) entry which is preliminary data.</text>
</comment>
<dbReference type="AlphaFoldDB" id="A0A1T0A285"/>
<reference evidence="1 2" key="1">
    <citation type="submission" date="2017-02" db="EMBL/GenBank/DDBJ databases">
        <title>Draft genome sequence of Moraxella caviae CCUG 355 type strain.</title>
        <authorList>
            <person name="Engstrom-Jakobsson H."/>
            <person name="Salva-Serra F."/>
            <person name="Thorell K."/>
            <person name="Gonzales-Siles L."/>
            <person name="Karlsson R."/>
            <person name="Boulund F."/>
            <person name="Engstrand L."/>
            <person name="Moore E."/>
        </authorList>
    </citation>
    <scope>NUCLEOTIDE SEQUENCE [LARGE SCALE GENOMIC DNA]</scope>
    <source>
        <strain evidence="1 2">CCUG 355</strain>
    </source>
</reference>
<dbReference type="RefSeq" id="WP_078276542.1">
    <property type="nucleotide sequence ID" value="NZ_CAACXO010000014.1"/>
</dbReference>
<dbReference type="Proteomes" id="UP000190435">
    <property type="component" value="Unassembled WGS sequence"/>
</dbReference>
<accession>A0A1T0A285</accession>
<dbReference type="EMBL" id="MUXU01000035">
    <property type="protein sequence ID" value="OOR89902.1"/>
    <property type="molecule type" value="Genomic_DNA"/>
</dbReference>
<gene>
    <name evidence="1" type="ORF">B0181_05675</name>
</gene>
<evidence type="ECO:0000313" key="2">
    <source>
        <dbReference type="Proteomes" id="UP000190435"/>
    </source>
</evidence>
<keyword evidence="2" id="KW-1185">Reference proteome</keyword>
<evidence type="ECO:0000313" key="1">
    <source>
        <dbReference type="EMBL" id="OOR89902.1"/>
    </source>
</evidence>
<proteinExistence type="predicted"/>
<name>A0A1T0A285_9GAMM</name>